<protein>
    <recommendedName>
        <fullName evidence="9">Palmitoyltransferase</fullName>
        <ecNumber evidence="9">2.3.1.225</ecNumber>
    </recommendedName>
</protein>
<evidence type="ECO:0000256" key="8">
    <source>
        <dbReference type="PROSITE-ProRule" id="PRU00023"/>
    </source>
</evidence>
<comment type="caution">
    <text evidence="11">The sequence shown here is derived from an EMBL/GenBank/DDBJ whole genome shotgun (WGS) entry which is preliminary data.</text>
</comment>
<dbReference type="SUPFAM" id="SSF48403">
    <property type="entry name" value="Ankyrin repeat"/>
    <property type="match status" value="1"/>
</dbReference>
<accession>A0AA36IXR5</accession>
<comment type="domain">
    <text evidence="9">The DHHC domain is required for palmitoyltransferase activity.</text>
</comment>
<gene>
    <name evidence="11" type="ORF">EVOR1521_LOCUS19858</name>
</gene>
<keyword evidence="12" id="KW-1185">Reference proteome</keyword>
<dbReference type="GO" id="GO:0019706">
    <property type="term" value="F:protein-cysteine S-palmitoyltransferase activity"/>
    <property type="evidence" value="ECO:0007669"/>
    <property type="project" value="UniProtKB-EC"/>
</dbReference>
<dbReference type="GO" id="GO:0005783">
    <property type="term" value="C:endoplasmic reticulum"/>
    <property type="evidence" value="ECO:0007669"/>
    <property type="project" value="TreeGrafter"/>
</dbReference>
<evidence type="ECO:0000256" key="4">
    <source>
        <dbReference type="ARBA" id="ARBA00022989"/>
    </source>
</evidence>
<dbReference type="GO" id="GO:0016020">
    <property type="term" value="C:membrane"/>
    <property type="evidence" value="ECO:0007669"/>
    <property type="project" value="UniProtKB-SubCell"/>
</dbReference>
<evidence type="ECO:0000256" key="1">
    <source>
        <dbReference type="ARBA" id="ARBA00004141"/>
    </source>
</evidence>
<reference evidence="11" key="1">
    <citation type="submission" date="2023-08" db="EMBL/GenBank/DDBJ databases">
        <authorList>
            <person name="Chen Y."/>
            <person name="Shah S."/>
            <person name="Dougan E. K."/>
            <person name="Thang M."/>
            <person name="Chan C."/>
        </authorList>
    </citation>
    <scope>NUCLEOTIDE SEQUENCE</scope>
</reference>
<dbReference type="InterPro" id="IPR001594">
    <property type="entry name" value="Palmitoyltrfase_DHHC"/>
</dbReference>
<dbReference type="InterPro" id="IPR002110">
    <property type="entry name" value="Ankyrin_rpt"/>
</dbReference>
<dbReference type="PANTHER" id="PTHR22883:SF23">
    <property type="entry name" value="PALMITOYLTRANSFERASE ZDHHC6"/>
    <property type="match status" value="1"/>
</dbReference>
<feature type="transmembrane region" description="Helical" evidence="9">
    <location>
        <begin position="119"/>
        <end position="141"/>
    </location>
</feature>
<dbReference type="InterPro" id="IPR036770">
    <property type="entry name" value="Ankyrin_rpt-contain_sf"/>
</dbReference>
<evidence type="ECO:0000256" key="3">
    <source>
        <dbReference type="ARBA" id="ARBA00022692"/>
    </source>
</evidence>
<feature type="transmembrane region" description="Helical" evidence="9">
    <location>
        <begin position="272"/>
        <end position="296"/>
    </location>
</feature>
<feature type="repeat" description="ANK" evidence="8">
    <location>
        <begin position="51"/>
        <end position="83"/>
    </location>
</feature>
<comment type="subcellular location">
    <subcellularLocation>
        <location evidence="1">Membrane</location>
        <topology evidence="1">Multi-pass membrane protein</topology>
    </subcellularLocation>
</comment>
<dbReference type="PANTHER" id="PTHR22883">
    <property type="entry name" value="ZINC FINGER DHHC DOMAIN CONTAINING PROTEIN"/>
    <property type="match status" value="1"/>
</dbReference>
<evidence type="ECO:0000313" key="11">
    <source>
        <dbReference type="EMBL" id="CAJ1395427.1"/>
    </source>
</evidence>
<dbReference type="Proteomes" id="UP001178507">
    <property type="component" value="Unassembled WGS sequence"/>
</dbReference>
<evidence type="ECO:0000256" key="2">
    <source>
        <dbReference type="ARBA" id="ARBA00022679"/>
    </source>
</evidence>
<dbReference type="SMART" id="SM00248">
    <property type="entry name" value="ANK"/>
    <property type="match status" value="2"/>
</dbReference>
<comment type="catalytic activity">
    <reaction evidence="9">
        <text>L-cysteinyl-[protein] + hexadecanoyl-CoA = S-hexadecanoyl-L-cysteinyl-[protein] + CoA</text>
        <dbReference type="Rhea" id="RHEA:36683"/>
        <dbReference type="Rhea" id="RHEA-COMP:10131"/>
        <dbReference type="Rhea" id="RHEA-COMP:11032"/>
        <dbReference type="ChEBI" id="CHEBI:29950"/>
        <dbReference type="ChEBI" id="CHEBI:57287"/>
        <dbReference type="ChEBI" id="CHEBI:57379"/>
        <dbReference type="ChEBI" id="CHEBI:74151"/>
        <dbReference type="EC" id="2.3.1.225"/>
    </reaction>
</comment>
<keyword evidence="5 9" id="KW-0472">Membrane</keyword>
<keyword evidence="4 9" id="KW-1133">Transmembrane helix</keyword>
<dbReference type="GO" id="GO:0006612">
    <property type="term" value="P:protein targeting to membrane"/>
    <property type="evidence" value="ECO:0007669"/>
    <property type="project" value="TreeGrafter"/>
</dbReference>
<proteinExistence type="inferred from homology"/>
<feature type="transmembrane region" description="Helical" evidence="9">
    <location>
        <begin position="147"/>
        <end position="169"/>
    </location>
</feature>
<sequence length="394" mass="43998">MSCINSEYSSADNDLDGCDAEGLKEAIKKGNSELVGKLLDNKADLQHRYVNGLTPLHLAVVHEKLDVVRLLLRRKADPLAETQDECHLSPMQLAEVQGQQAILDVLSKEDAVDPCHRRLFGPFCLVLLIAVNASVFSYLNLDPAFRSSDACCGVIATLAGLCLAGLALANSLDPGTVHAADVSHLEDLRHQPGAEMRPSRDPTEEDMFYLLPEKGGSAEQVLEESTYRWCRSCKFWRPPGVSHCSDCRRCFWRMDHHCWAIGNCVARRNHRFFTLMVVCGATAWSISLISTIMGVIEETPGRLDALGWNTVIAVVYFVWSLLGLSFLVPFSLFHLSALIFNVTSKNTCGHRAQSLFQRRLQRAREYEELCCGPLEFRQCDAEMREVQLEVAWAA</sequence>
<keyword evidence="6 9" id="KW-0012">Acyltransferase</keyword>
<feature type="domain" description="Palmitoyltransferase DHHC" evidence="10">
    <location>
        <begin position="225"/>
        <end position="347"/>
    </location>
</feature>
<comment type="similarity">
    <text evidence="7">Belongs to the DHHC palmitoyltransferase family. PFA5 subfamily.</text>
</comment>
<dbReference type="EMBL" id="CAUJNA010003157">
    <property type="protein sequence ID" value="CAJ1395427.1"/>
    <property type="molecule type" value="Genomic_DNA"/>
</dbReference>
<evidence type="ECO:0000259" key="10">
    <source>
        <dbReference type="Pfam" id="PF01529"/>
    </source>
</evidence>
<dbReference type="PROSITE" id="PS50216">
    <property type="entry name" value="DHHC"/>
    <property type="match status" value="1"/>
</dbReference>
<dbReference type="AlphaFoldDB" id="A0AA36IXR5"/>
<dbReference type="EC" id="2.3.1.225" evidence="9"/>
<dbReference type="Pfam" id="PF01529">
    <property type="entry name" value="DHHC"/>
    <property type="match status" value="1"/>
</dbReference>
<dbReference type="PROSITE" id="PS50297">
    <property type="entry name" value="ANK_REP_REGION"/>
    <property type="match status" value="1"/>
</dbReference>
<dbReference type="Pfam" id="PF12796">
    <property type="entry name" value="Ank_2"/>
    <property type="match status" value="1"/>
</dbReference>
<evidence type="ECO:0000256" key="9">
    <source>
        <dbReference type="RuleBase" id="RU079119"/>
    </source>
</evidence>
<dbReference type="InterPro" id="IPR039859">
    <property type="entry name" value="PFA4/ZDH16/20/ERF2-like"/>
</dbReference>
<keyword evidence="2 9" id="KW-0808">Transferase</keyword>
<dbReference type="GO" id="GO:0005794">
    <property type="term" value="C:Golgi apparatus"/>
    <property type="evidence" value="ECO:0007669"/>
    <property type="project" value="TreeGrafter"/>
</dbReference>
<name>A0AA36IXR5_9DINO</name>
<feature type="transmembrane region" description="Helical" evidence="9">
    <location>
        <begin position="316"/>
        <end position="342"/>
    </location>
</feature>
<evidence type="ECO:0000256" key="6">
    <source>
        <dbReference type="ARBA" id="ARBA00023315"/>
    </source>
</evidence>
<keyword evidence="3 9" id="KW-0812">Transmembrane</keyword>
<organism evidence="11 12">
    <name type="scientific">Effrenium voratum</name>
    <dbReference type="NCBI Taxonomy" id="2562239"/>
    <lineage>
        <taxon>Eukaryota</taxon>
        <taxon>Sar</taxon>
        <taxon>Alveolata</taxon>
        <taxon>Dinophyceae</taxon>
        <taxon>Suessiales</taxon>
        <taxon>Symbiodiniaceae</taxon>
        <taxon>Effrenium</taxon>
    </lineage>
</organism>
<dbReference type="Gene3D" id="1.25.40.20">
    <property type="entry name" value="Ankyrin repeat-containing domain"/>
    <property type="match status" value="1"/>
</dbReference>
<keyword evidence="8" id="KW-0040">ANK repeat</keyword>
<evidence type="ECO:0000256" key="7">
    <source>
        <dbReference type="ARBA" id="ARBA00038298"/>
    </source>
</evidence>
<evidence type="ECO:0000256" key="5">
    <source>
        <dbReference type="ARBA" id="ARBA00023136"/>
    </source>
</evidence>
<dbReference type="PROSITE" id="PS50088">
    <property type="entry name" value="ANK_REPEAT"/>
    <property type="match status" value="1"/>
</dbReference>
<evidence type="ECO:0000313" key="12">
    <source>
        <dbReference type="Proteomes" id="UP001178507"/>
    </source>
</evidence>